<evidence type="ECO:0000256" key="4">
    <source>
        <dbReference type="SAM" id="MobiDB-lite"/>
    </source>
</evidence>
<gene>
    <name evidence="6" type="ORF">SAMN05216466_11740</name>
</gene>
<dbReference type="CDD" id="cd00038">
    <property type="entry name" value="CAP_ED"/>
    <property type="match status" value="1"/>
</dbReference>
<dbReference type="InterPro" id="IPR036388">
    <property type="entry name" value="WH-like_DNA-bd_sf"/>
</dbReference>
<dbReference type="EMBL" id="FNCJ01000017">
    <property type="protein sequence ID" value="SDI09152.1"/>
    <property type="molecule type" value="Genomic_DNA"/>
</dbReference>
<evidence type="ECO:0000259" key="5">
    <source>
        <dbReference type="PROSITE" id="PS50042"/>
    </source>
</evidence>
<dbReference type="SUPFAM" id="SSF51206">
    <property type="entry name" value="cAMP-binding domain-like"/>
    <property type="match status" value="1"/>
</dbReference>
<keyword evidence="6" id="KW-0808">Transferase</keyword>
<dbReference type="Proteomes" id="UP000199706">
    <property type="component" value="Unassembled WGS sequence"/>
</dbReference>
<dbReference type="AlphaFoldDB" id="A0A1G8HRI8"/>
<dbReference type="Pfam" id="PF13545">
    <property type="entry name" value="HTH_Crp_2"/>
    <property type="match status" value="1"/>
</dbReference>
<accession>A0A1G8HRI8</accession>
<evidence type="ECO:0000256" key="2">
    <source>
        <dbReference type="ARBA" id="ARBA00023125"/>
    </source>
</evidence>
<evidence type="ECO:0000313" key="6">
    <source>
        <dbReference type="EMBL" id="SDI09152.1"/>
    </source>
</evidence>
<dbReference type="GO" id="GO:0016301">
    <property type="term" value="F:kinase activity"/>
    <property type="evidence" value="ECO:0007669"/>
    <property type="project" value="UniProtKB-KW"/>
</dbReference>
<dbReference type="OrthoDB" id="8993067at2"/>
<feature type="region of interest" description="Disordered" evidence="4">
    <location>
        <begin position="90"/>
        <end position="109"/>
    </location>
</feature>
<dbReference type="SMART" id="SM00100">
    <property type="entry name" value="cNMP"/>
    <property type="match status" value="1"/>
</dbReference>
<dbReference type="InterPro" id="IPR036390">
    <property type="entry name" value="WH_DNA-bd_sf"/>
</dbReference>
<dbReference type="Gene3D" id="1.10.10.10">
    <property type="entry name" value="Winged helix-like DNA-binding domain superfamily/Winged helix DNA-binding domain"/>
    <property type="match status" value="1"/>
</dbReference>
<evidence type="ECO:0000256" key="3">
    <source>
        <dbReference type="ARBA" id="ARBA00023163"/>
    </source>
</evidence>
<keyword evidence="2" id="KW-0238">DNA-binding</keyword>
<keyword evidence="1" id="KW-0805">Transcription regulation</keyword>
<proteinExistence type="predicted"/>
<name>A0A1G8HRI8_9BURK</name>
<dbReference type="Gene3D" id="2.60.120.10">
    <property type="entry name" value="Jelly Rolls"/>
    <property type="match status" value="1"/>
</dbReference>
<dbReference type="InterPro" id="IPR000595">
    <property type="entry name" value="cNMP-bd_dom"/>
</dbReference>
<dbReference type="GO" id="GO:0005829">
    <property type="term" value="C:cytosol"/>
    <property type="evidence" value="ECO:0007669"/>
    <property type="project" value="TreeGrafter"/>
</dbReference>
<dbReference type="InterPro" id="IPR014710">
    <property type="entry name" value="RmlC-like_jellyroll"/>
</dbReference>
<dbReference type="Pfam" id="PF00027">
    <property type="entry name" value="cNMP_binding"/>
    <property type="match status" value="1"/>
</dbReference>
<evidence type="ECO:0000256" key="1">
    <source>
        <dbReference type="ARBA" id="ARBA00023015"/>
    </source>
</evidence>
<dbReference type="RefSeq" id="WP_090690257.1">
    <property type="nucleotide sequence ID" value="NZ_CADERL010000018.1"/>
</dbReference>
<keyword evidence="6" id="KW-0418">Kinase</keyword>
<sequence length="340" mass="37415">MNDWNALFDEVKTKGQFGSDAQLADSLGLTRAQISAWRTGKCDLGTLTKLKLLDVLGHADVRAAVLSLLPEKSREEQIAQHLLLAERVARGTRPAAQEEESGAQPHAPEDNRLLAALPAADRARLVPHLVPISLPLGHVVYEPGDRLSHLYLPTTAVLSMLRVMNDGASAELAVIGKEGLLGVAMFMGGDTMPSRAVVQSAGNAYRLNSEVVRKEFARGGAVQHLFLSYLHSLITQIAQTGLCNRHHSLTQQFCRWLLLTLDQIDSNEIHVNPELIAGLLGMRRASVTEVARELQRAAVIRYRGGLLEVLDRAALEHHACECYGIVRRDYDGLFSRFLMR</sequence>
<dbReference type="InterPro" id="IPR050397">
    <property type="entry name" value="Env_Response_Regulators"/>
</dbReference>
<dbReference type="InterPro" id="IPR012318">
    <property type="entry name" value="HTH_CRP"/>
</dbReference>
<organism evidence="6 7">
    <name type="scientific">Paraburkholderia phenazinium</name>
    <dbReference type="NCBI Taxonomy" id="60549"/>
    <lineage>
        <taxon>Bacteria</taxon>
        <taxon>Pseudomonadati</taxon>
        <taxon>Pseudomonadota</taxon>
        <taxon>Betaproteobacteria</taxon>
        <taxon>Burkholderiales</taxon>
        <taxon>Burkholderiaceae</taxon>
        <taxon>Paraburkholderia</taxon>
    </lineage>
</organism>
<evidence type="ECO:0000313" key="7">
    <source>
        <dbReference type="Proteomes" id="UP000199706"/>
    </source>
</evidence>
<dbReference type="PANTHER" id="PTHR24567:SF74">
    <property type="entry name" value="HTH-TYPE TRANSCRIPTIONAL REGULATOR ARCR"/>
    <property type="match status" value="1"/>
</dbReference>
<protein>
    <submittedName>
        <fullName evidence="6">cAMP-binding domain of CRP or a regulatory subunit of cAMP-dependent protein kinases</fullName>
    </submittedName>
</protein>
<reference evidence="6 7" key="1">
    <citation type="submission" date="2016-10" db="EMBL/GenBank/DDBJ databases">
        <authorList>
            <person name="de Groot N.N."/>
        </authorList>
    </citation>
    <scope>NUCLEOTIDE SEQUENCE [LARGE SCALE GENOMIC DNA]</scope>
    <source>
        <strain evidence="6 7">LMG 2247</strain>
    </source>
</reference>
<dbReference type="GO" id="GO:0003677">
    <property type="term" value="F:DNA binding"/>
    <property type="evidence" value="ECO:0007669"/>
    <property type="project" value="UniProtKB-KW"/>
</dbReference>
<dbReference type="InterPro" id="IPR018490">
    <property type="entry name" value="cNMP-bd_dom_sf"/>
</dbReference>
<dbReference type="PANTHER" id="PTHR24567">
    <property type="entry name" value="CRP FAMILY TRANSCRIPTIONAL REGULATORY PROTEIN"/>
    <property type="match status" value="1"/>
</dbReference>
<dbReference type="SUPFAM" id="SSF46785">
    <property type="entry name" value="Winged helix' DNA-binding domain"/>
    <property type="match status" value="1"/>
</dbReference>
<feature type="domain" description="Cyclic nucleotide-binding" evidence="5">
    <location>
        <begin position="113"/>
        <end position="200"/>
    </location>
</feature>
<dbReference type="GO" id="GO:0003700">
    <property type="term" value="F:DNA-binding transcription factor activity"/>
    <property type="evidence" value="ECO:0007669"/>
    <property type="project" value="TreeGrafter"/>
</dbReference>
<dbReference type="PROSITE" id="PS50042">
    <property type="entry name" value="CNMP_BINDING_3"/>
    <property type="match status" value="1"/>
</dbReference>
<keyword evidence="3" id="KW-0804">Transcription</keyword>